<gene>
    <name evidence="2" type="ORF">Celaphus_00013496</name>
</gene>
<organism evidence="2 3">
    <name type="scientific">Cervus elaphus hippelaphus</name>
    <name type="common">European red deer</name>
    <dbReference type="NCBI Taxonomy" id="46360"/>
    <lineage>
        <taxon>Eukaryota</taxon>
        <taxon>Metazoa</taxon>
        <taxon>Chordata</taxon>
        <taxon>Craniata</taxon>
        <taxon>Vertebrata</taxon>
        <taxon>Euteleostomi</taxon>
        <taxon>Mammalia</taxon>
        <taxon>Eutheria</taxon>
        <taxon>Laurasiatheria</taxon>
        <taxon>Artiodactyla</taxon>
        <taxon>Ruminantia</taxon>
        <taxon>Pecora</taxon>
        <taxon>Cervidae</taxon>
        <taxon>Cervinae</taxon>
        <taxon>Cervus</taxon>
    </lineage>
</organism>
<dbReference type="InterPro" id="IPR007110">
    <property type="entry name" value="Ig-like_dom"/>
</dbReference>
<dbReference type="Proteomes" id="UP000242450">
    <property type="component" value="Chromosome 2"/>
</dbReference>
<name>A0A212DGG9_CEREH</name>
<evidence type="ECO:0000313" key="3">
    <source>
        <dbReference type="Proteomes" id="UP000242450"/>
    </source>
</evidence>
<dbReference type="PROSITE" id="PS50835">
    <property type="entry name" value="IG_LIKE"/>
    <property type="match status" value="1"/>
</dbReference>
<comment type="caution">
    <text evidence="2">The sequence shown here is derived from an EMBL/GenBank/DDBJ whole genome shotgun (WGS) entry which is preliminary data.</text>
</comment>
<dbReference type="AlphaFoldDB" id="A0A212DGG9"/>
<reference evidence="2 3" key="1">
    <citation type="journal article" date="2018" name="Mol. Genet. Genomics">
        <title>The red deer Cervus elaphus genome CerEla1.0: sequencing, annotating, genes, and chromosomes.</title>
        <authorList>
            <person name="Bana N.A."/>
            <person name="Nyiri A."/>
            <person name="Nagy J."/>
            <person name="Frank K."/>
            <person name="Nagy T."/>
            <person name="Steger V."/>
            <person name="Schiller M."/>
            <person name="Lakatos P."/>
            <person name="Sugar L."/>
            <person name="Horn P."/>
            <person name="Barta E."/>
            <person name="Orosz L."/>
        </authorList>
    </citation>
    <scope>NUCLEOTIDE SEQUENCE [LARGE SCALE GENOMIC DNA]</scope>
    <source>
        <strain evidence="2">Hungarian</strain>
    </source>
</reference>
<sequence>MATRAVREGTEPVTFAWQHQAPRGSAEALMGVTKRLIQLDPINRTHLGWYTCTAHNGVNQLSSDGAFLDVISATMAEGEGSGLAPTYPPGLGLLTHLGTPRNPPKAQPSCAVLPAPGALSLVCTWPGGLPAAQLQWAGPQGAGPTALGNVTWSYAATQLPNSSAFTCTGRHPALALPVLVRITLWEPLWSPTCWTLATIRDQFITLSCEWPGGEPPAAQEDLAGREFTCWGTHPLRVPDPLCWLWLEAPQLAVAGPRVSVLEGDEAWLGCALLGGMPPAHLLWLGPQQWQVEPGTLGFTLHPEGAQLGLSVQAAYPARHGGTHQCVA</sequence>
<feature type="domain" description="Ig-like" evidence="1">
    <location>
        <begin position="249"/>
        <end position="327"/>
    </location>
</feature>
<dbReference type="EMBL" id="MKHE01000002">
    <property type="protein sequence ID" value="OWK17300.1"/>
    <property type="molecule type" value="Genomic_DNA"/>
</dbReference>
<keyword evidence="3" id="KW-1185">Reference proteome</keyword>
<evidence type="ECO:0000313" key="2">
    <source>
        <dbReference type="EMBL" id="OWK17300.1"/>
    </source>
</evidence>
<dbReference type="SUPFAM" id="SSF48726">
    <property type="entry name" value="Immunoglobulin"/>
    <property type="match status" value="2"/>
</dbReference>
<dbReference type="Gene3D" id="2.60.40.10">
    <property type="entry name" value="Immunoglobulins"/>
    <property type="match status" value="1"/>
</dbReference>
<protein>
    <recommendedName>
        <fullName evidence="1">Ig-like domain-containing protein</fullName>
    </recommendedName>
</protein>
<proteinExistence type="predicted"/>
<dbReference type="InterPro" id="IPR036179">
    <property type="entry name" value="Ig-like_dom_sf"/>
</dbReference>
<dbReference type="InterPro" id="IPR013783">
    <property type="entry name" value="Ig-like_fold"/>
</dbReference>
<dbReference type="OrthoDB" id="9442762at2759"/>
<evidence type="ECO:0000259" key="1">
    <source>
        <dbReference type="PROSITE" id="PS50835"/>
    </source>
</evidence>
<accession>A0A212DGG9</accession>